<gene>
    <name evidence="7" type="ORF">EDD79_102810</name>
</gene>
<dbReference type="SUPFAM" id="SSF55073">
    <property type="entry name" value="Nucleotide cyclase"/>
    <property type="match status" value="1"/>
</dbReference>
<evidence type="ECO:0000256" key="3">
    <source>
        <dbReference type="PROSITE-ProRule" id="PRU00169"/>
    </source>
</evidence>
<feature type="coiled-coil region" evidence="4">
    <location>
        <begin position="133"/>
        <end position="160"/>
    </location>
</feature>
<dbReference type="PROSITE" id="PS50110">
    <property type="entry name" value="RESPONSE_REGULATORY"/>
    <property type="match status" value="1"/>
</dbReference>
<evidence type="ECO:0000259" key="5">
    <source>
        <dbReference type="PROSITE" id="PS50110"/>
    </source>
</evidence>
<dbReference type="InterPro" id="IPR000160">
    <property type="entry name" value="GGDEF_dom"/>
</dbReference>
<dbReference type="SUPFAM" id="SSF52172">
    <property type="entry name" value="CheY-like"/>
    <property type="match status" value="1"/>
</dbReference>
<dbReference type="RefSeq" id="WP_132848963.1">
    <property type="nucleotide sequence ID" value="NZ_CP058648.1"/>
</dbReference>
<evidence type="ECO:0000259" key="6">
    <source>
        <dbReference type="PROSITE" id="PS50887"/>
    </source>
</evidence>
<protein>
    <recommendedName>
        <fullName evidence="1">Stage 0 sporulation protein A homolog</fullName>
    </recommendedName>
</protein>
<dbReference type="AlphaFoldDB" id="A0A4R2TEV0"/>
<feature type="domain" description="Response regulatory" evidence="5">
    <location>
        <begin position="7"/>
        <end position="124"/>
    </location>
</feature>
<name>A0A4R2TEV0_9FIRM</name>
<keyword evidence="4" id="KW-0175">Coiled coil</keyword>
<dbReference type="NCBIfam" id="TIGR00254">
    <property type="entry name" value="GGDEF"/>
    <property type="match status" value="1"/>
</dbReference>
<comment type="function">
    <text evidence="2">May play the central regulatory role in sporulation. It may be an element of the effector pathway responsible for the activation of sporulation genes in response to nutritional stress. Spo0A may act in concert with spo0H (a sigma factor) to control the expression of some genes that are critical to the sporulation process.</text>
</comment>
<dbReference type="GO" id="GO:0005886">
    <property type="term" value="C:plasma membrane"/>
    <property type="evidence" value="ECO:0007669"/>
    <property type="project" value="TreeGrafter"/>
</dbReference>
<dbReference type="Pfam" id="PF00990">
    <property type="entry name" value="GGDEF"/>
    <property type="match status" value="1"/>
</dbReference>
<dbReference type="EMBL" id="SLYC01000028">
    <property type="protein sequence ID" value="TCQ00607.1"/>
    <property type="molecule type" value="Genomic_DNA"/>
</dbReference>
<dbReference type="Gene3D" id="3.40.50.2300">
    <property type="match status" value="1"/>
</dbReference>
<dbReference type="Gene3D" id="3.30.70.270">
    <property type="match status" value="1"/>
</dbReference>
<sequence length="347" mass="39645">MKDKDINILVVDDRLENILVLEGVLEDLDCNIISATSGNEALGMMLEYDFALVLMDVQMPNMDGFETAEIMRSSKRTRHIPIIFVTAIYKEQRYLFKGYEIGAVDYLFKPIETVVLKSKVSVFIELFRQTIQLRNQTEQLEKKLIEIMELQDANEKLLSLSNHDGLTGVANRRSFDQHIRLCWRDSISNKYPISVIMIDIDCFKVFNDNYGHIKGDECLIAVANKIASSVKRSSDFVARYGGEEFVVILSNTDVYNAEKLAERIRNNIVELFIPHEYSTVIPYITISLGVATIIPEKNDRIEMFLSQADMALYEAKLLGRNRVIVYKKEKELNNVENGTISKACSSN</sequence>
<organism evidence="7 8">
    <name type="scientific">Serpentinicella alkaliphila</name>
    <dbReference type="NCBI Taxonomy" id="1734049"/>
    <lineage>
        <taxon>Bacteria</taxon>
        <taxon>Bacillati</taxon>
        <taxon>Bacillota</taxon>
        <taxon>Clostridia</taxon>
        <taxon>Peptostreptococcales</taxon>
        <taxon>Natronincolaceae</taxon>
        <taxon>Serpentinicella</taxon>
    </lineage>
</organism>
<feature type="modified residue" description="4-aspartylphosphate" evidence="3">
    <location>
        <position position="56"/>
    </location>
</feature>
<dbReference type="OrthoDB" id="9805474at2"/>
<accession>A0A4R2TEV0</accession>
<dbReference type="InterPro" id="IPR011006">
    <property type="entry name" value="CheY-like_superfamily"/>
</dbReference>
<feature type="domain" description="GGDEF" evidence="6">
    <location>
        <begin position="191"/>
        <end position="328"/>
    </location>
</feature>
<dbReference type="SMART" id="SM00267">
    <property type="entry name" value="GGDEF"/>
    <property type="match status" value="1"/>
</dbReference>
<dbReference type="GO" id="GO:0000160">
    <property type="term" value="P:phosphorelay signal transduction system"/>
    <property type="evidence" value="ECO:0007669"/>
    <property type="project" value="InterPro"/>
</dbReference>
<dbReference type="Proteomes" id="UP000295504">
    <property type="component" value="Unassembled WGS sequence"/>
</dbReference>
<dbReference type="PANTHER" id="PTHR45138">
    <property type="entry name" value="REGULATORY COMPONENTS OF SENSORY TRANSDUCTION SYSTEM"/>
    <property type="match status" value="1"/>
</dbReference>
<dbReference type="InterPro" id="IPR029787">
    <property type="entry name" value="Nucleotide_cyclase"/>
</dbReference>
<dbReference type="GO" id="GO:1902201">
    <property type="term" value="P:negative regulation of bacterial-type flagellum-dependent cell motility"/>
    <property type="evidence" value="ECO:0007669"/>
    <property type="project" value="TreeGrafter"/>
</dbReference>
<evidence type="ECO:0000313" key="8">
    <source>
        <dbReference type="Proteomes" id="UP000295504"/>
    </source>
</evidence>
<evidence type="ECO:0000256" key="2">
    <source>
        <dbReference type="ARBA" id="ARBA00024867"/>
    </source>
</evidence>
<evidence type="ECO:0000256" key="1">
    <source>
        <dbReference type="ARBA" id="ARBA00018672"/>
    </source>
</evidence>
<keyword evidence="8" id="KW-1185">Reference proteome</keyword>
<dbReference type="InterPro" id="IPR043128">
    <property type="entry name" value="Rev_trsase/Diguanyl_cyclase"/>
</dbReference>
<keyword evidence="3" id="KW-0597">Phosphoprotein</keyword>
<dbReference type="Pfam" id="PF00072">
    <property type="entry name" value="Response_reg"/>
    <property type="match status" value="1"/>
</dbReference>
<dbReference type="CDD" id="cd01949">
    <property type="entry name" value="GGDEF"/>
    <property type="match status" value="1"/>
</dbReference>
<dbReference type="InterPro" id="IPR001789">
    <property type="entry name" value="Sig_transdc_resp-reg_receiver"/>
</dbReference>
<dbReference type="SMART" id="SM00448">
    <property type="entry name" value="REC"/>
    <property type="match status" value="1"/>
</dbReference>
<reference evidence="7 8" key="1">
    <citation type="submission" date="2019-03" db="EMBL/GenBank/DDBJ databases">
        <title>Genomic Encyclopedia of Type Strains, Phase IV (KMG-IV): sequencing the most valuable type-strain genomes for metagenomic binning, comparative biology and taxonomic classification.</title>
        <authorList>
            <person name="Goeker M."/>
        </authorList>
    </citation>
    <scope>NUCLEOTIDE SEQUENCE [LARGE SCALE GENOMIC DNA]</scope>
    <source>
        <strain evidence="7 8">DSM 100013</strain>
    </source>
</reference>
<evidence type="ECO:0000313" key="7">
    <source>
        <dbReference type="EMBL" id="TCQ00607.1"/>
    </source>
</evidence>
<proteinExistence type="predicted"/>
<comment type="caution">
    <text evidence="7">The sequence shown here is derived from an EMBL/GenBank/DDBJ whole genome shotgun (WGS) entry which is preliminary data.</text>
</comment>
<dbReference type="InterPro" id="IPR050469">
    <property type="entry name" value="Diguanylate_Cyclase"/>
</dbReference>
<dbReference type="PANTHER" id="PTHR45138:SF9">
    <property type="entry name" value="DIGUANYLATE CYCLASE DGCM-RELATED"/>
    <property type="match status" value="1"/>
</dbReference>
<evidence type="ECO:0000256" key="4">
    <source>
        <dbReference type="SAM" id="Coils"/>
    </source>
</evidence>
<dbReference type="GO" id="GO:0043709">
    <property type="term" value="P:cell adhesion involved in single-species biofilm formation"/>
    <property type="evidence" value="ECO:0007669"/>
    <property type="project" value="TreeGrafter"/>
</dbReference>
<dbReference type="GO" id="GO:0052621">
    <property type="term" value="F:diguanylate cyclase activity"/>
    <property type="evidence" value="ECO:0007669"/>
    <property type="project" value="TreeGrafter"/>
</dbReference>
<dbReference type="PROSITE" id="PS50887">
    <property type="entry name" value="GGDEF"/>
    <property type="match status" value="1"/>
</dbReference>
<dbReference type="FunFam" id="3.30.70.270:FF:000001">
    <property type="entry name" value="Diguanylate cyclase domain protein"/>
    <property type="match status" value="1"/>
</dbReference>